<evidence type="ECO:0000313" key="3">
    <source>
        <dbReference type="Proteomes" id="UP000478052"/>
    </source>
</evidence>
<evidence type="ECO:0000313" key="2">
    <source>
        <dbReference type="EMBL" id="KAF0749235.1"/>
    </source>
</evidence>
<protein>
    <recommendedName>
        <fullName evidence="4">DUF4806 domain-containing protein</fullName>
    </recommendedName>
</protein>
<organism evidence="2 3">
    <name type="scientific">Aphis craccivora</name>
    <name type="common">Cowpea aphid</name>
    <dbReference type="NCBI Taxonomy" id="307492"/>
    <lineage>
        <taxon>Eukaryota</taxon>
        <taxon>Metazoa</taxon>
        <taxon>Ecdysozoa</taxon>
        <taxon>Arthropoda</taxon>
        <taxon>Hexapoda</taxon>
        <taxon>Insecta</taxon>
        <taxon>Pterygota</taxon>
        <taxon>Neoptera</taxon>
        <taxon>Paraneoptera</taxon>
        <taxon>Hemiptera</taxon>
        <taxon>Sternorrhyncha</taxon>
        <taxon>Aphidomorpha</taxon>
        <taxon>Aphidoidea</taxon>
        <taxon>Aphididae</taxon>
        <taxon>Aphidini</taxon>
        <taxon>Aphis</taxon>
        <taxon>Aphis</taxon>
    </lineage>
</organism>
<dbReference type="AlphaFoldDB" id="A0A6G0Y539"/>
<dbReference type="Proteomes" id="UP000478052">
    <property type="component" value="Unassembled WGS sequence"/>
</dbReference>
<name>A0A6G0Y539_APHCR</name>
<proteinExistence type="predicted"/>
<dbReference type="OrthoDB" id="6608639at2759"/>
<keyword evidence="3" id="KW-1185">Reference proteome</keyword>
<dbReference type="PANTHER" id="PTHR33053:SF9">
    <property type="entry name" value="AGAP000105-PA"/>
    <property type="match status" value="1"/>
</dbReference>
<evidence type="ECO:0008006" key="4">
    <source>
        <dbReference type="Google" id="ProtNLM"/>
    </source>
</evidence>
<dbReference type="EMBL" id="VUJU01006176">
    <property type="protein sequence ID" value="KAF0749235.1"/>
    <property type="molecule type" value="Genomic_DNA"/>
</dbReference>
<evidence type="ECO:0000256" key="1">
    <source>
        <dbReference type="SAM" id="MobiDB-lite"/>
    </source>
</evidence>
<feature type="region of interest" description="Disordered" evidence="1">
    <location>
        <begin position="108"/>
        <end position="141"/>
    </location>
</feature>
<gene>
    <name evidence="2" type="ORF">FWK35_00022336</name>
</gene>
<feature type="region of interest" description="Disordered" evidence="1">
    <location>
        <begin position="951"/>
        <end position="971"/>
    </location>
</feature>
<accession>A0A6G0Y539</accession>
<comment type="caution">
    <text evidence="2">The sequence shown here is derived from an EMBL/GenBank/DDBJ whole genome shotgun (WGS) entry which is preliminary data.</text>
</comment>
<reference evidence="2 3" key="1">
    <citation type="submission" date="2019-08" db="EMBL/GenBank/DDBJ databases">
        <title>Whole genome of Aphis craccivora.</title>
        <authorList>
            <person name="Voronova N.V."/>
            <person name="Shulinski R.S."/>
            <person name="Bandarenka Y.V."/>
            <person name="Zhorov D.G."/>
            <person name="Warner D."/>
        </authorList>
    </citation>
    <scope>NUCLEOTIDE SEQUENCE [LARGE SCALE GENOMIC DNA]</scope>
    <source>
        <strain evidence="2">180601</strain>
        <tissue evidence="2">Whole Body</tissue>
    </source>
</reference>
<dbReference type="PANTHER" id="PTHR33053">
    <property type="entry name" value="PROTEIN, PUTATIVE-RELATED"/>
    <property type="match status" value="1"/>
</dbReference>
<feature type="compositionally biased region" description="Low complexity" evidence="1">
    <location>
        <begin position="122"/>
        <end position="132"/>
    </location>
</feature>
<sequence length="1214" mass="139138">MNYIIVLFYLVDMSTPSTPYNRLKKHRQLKQLTENSIVISSNDSTDVELDNPNISESGALEIDDIDHSCNQHVENVYSNYNDTFDHSYNSASISANIEDNLSDSSLYNRSPDFSSTDDKSHLSSSSTSNSEGSSHEENDEVSAIPNLREKLQGWAVKFRCNLTVETIDGLLDILRSENVGNLPKSAVTLLQTKTDKNIKLMMSSKNTNGSYVYFGIEQSLKRIINNEFIENTIRLLFNIDGLPLYNSSSQQFWANLGLILHSNYDSQPFIVAVYSGDSKPQDANDFLEDFVRELKTLIQNGVVINQRVFAVEIVGFSCDTPARSFIKKCKGHGGYYACERCETKGKTRNKKRIYPNMNSKRRTEWSFKSQSQIEHHLGRSQLLEIPNFDPVLSVFLDSMHLLYLGIMKWILQQLLGTKKRINKKCKLSRQNIRRLNSQLKLLGRFIPKEFQRKKFDFDELSHWKATQFRFFLHYCGALVFRKILPKQIYQHFLLLVVACRILCDPDLCVEYVHYARELLRKFFELLQNFYGLDSQVINSHNLIHLADDVEQTRINLCSISAFPFENCLGKIKRLITGRCNPLAQLVRRMSEQQACADILKKNSLSKKKVLEITSLCANQVVLKNIIVHGVELSAIKPNNIVKLKYGEILSITEIRQENEGIFLHGFMFKNVTDAFTYPCKSTKVGIMKLGKLSRQKQIISIENVKKKCVLFKDHCNTFAVTYLHNTTHVVVKFNEKSKNGKKTIDLVPVEWVFESERKLYCKYPSKKDYCNLNEMCKTSAAHGPFWKSYGISVIKQAVNFNQGIRRMEKAFSEEVVQSSNIDEYNSSELEDDYLKLNKDDLKRSLKSIPVFIKNHDVDDEELNDSDKNCFHSEDYLKQNLVSDNSISSALSSPILCHKKKSLKRSRKSAVVTYDNTSSGSSTTSSPKIIKRLSSGTTKIIGIKNKIIQSPKNVKTHSIEENSNKKAQTSSGIKRKKQCPACGCTCATGMPASETLVSKANLESVRRSIEYRIIEEAKSTRHLFAAHNNIGDIDKIMKDGTIIDIPKFNLQDFQDFDAELKTNFELVKKLKCFMVLNINSEDKISENLKATIPKIISKDVQLLYSAFGRETNGCKKMNFSGTLTYKYLLEVLTCKDPNLKIKDIGSQLSRWFSGAKDREGGKKERLFKDKKYSQSTEDKNIWYLKILKEQNRIKYNIFLMWNRKVAKAPRIRHYN</sequence>